<name>A0A1G6JA72_9PSEU</name>
<sequence length="164" mass="15594">MTAVDTITTDPTPSVHPEPHSRRQVLCGLAVALVAPAAVVAACGSDTGSAPTTTTTGGGAPGSATQGGGALTALADVPDGGGVLVDGPSGKKVLLVRSGSTVKGLDPTCPHKGVTVAAPVGGTITCPAHNSTFDGATGALKGGPATTGLKEIPVKVDGANVVLA</sequence>
<keyword evidence="4" id="KW-0411">Iron-sulfur</keyword>
<keyword evidence="8" id="KW-1185">Reference proteome</keyword>
<accession>A0A1G6JA72</accession>
<feature type="domain" description="Rieske" evidence="6">
    <location>
        <begin position="69"/>
        <end position="163"/>
    </location>
</feature>
<dbReference type="GO" id="GO:0004497">
    <property type="term" value="F:monooxygenase activity"/>
    <property type="evidence" value="ECO:0007669"/>
    <property type="project" value="UniProtKB-ARBA"/>
</dbReference>
<dbReference type="Pfam" id="PF00355">
    <property type="entry name" value="Rieske"/>
    <property type="match status" value="1"/>
</dbReference>
<keyword evidence="7" id="KW-0560">Oxidoreductase</keyword>
<evidence type="ECO:0000313" key="8">
    <source>
        <dbReference type="Proteomes" id="UP000199501"/>
    </source>
</evidence>
<dbReference type="CDD" id="cd03467">
    <property type="entry name" value="Rieske"/>
    <property type="match status" value="1"/>
</dbReference>
<dbReference type="STRING" id="1271860.SAMN05216174_101317"/>
<dbReference type="GO" id="GO:0051537">
    <property type="term" value="F:2 iron, 2 sulfur cluster binding"/>
    <property type="evidence" value="ECO:0007669"/>
    <property type="project" value="UniProtKB-KW"/>
</dbReference>
<evidence type="ECO:0000256" key="4">
    <source>
        <dbReference type="ARBA" id="ARBA00023014"/>
    </source>
</evidence>
<dbReference type="SUPFAM" id="SSF50022">
    <property type="entry name" value="ISP domain"/>
    <property type="match status" value="1"/>
</dbReference>
<keyword evidence="7" id="KW-0223">Dioxygenase</keyword>
<dbReference type="InterPro" id="IPR017941">
    <property type="entry name" value="Rieske_2Fe-2S"/>
</dbReference>
<dbReference type="EMBL" id="FMZZ01000001">
    <property type="protein sequence ID" value="SDC15782.1"/>
    <property type="molecule type" value="Genomic_DNA"/>
</dbReference>
<feature type="compositionally biased region" description="Polar residues" evidence="5">
    <location>
        <begin position="1"/>
        <end position="12"/>
    </location>
</feature>
<dbReference type="InterPro" id="IPR036922">
    <property type="entry name" value="Rieske_2Fe-2S_sf"/>
</dbReference>
<evidence type="ECO:0000313" key="7">
    <source>
        <dbReference type="EMBL" id="SDC15782.1"/>
    </source>
</evidence>
<dbReference type="AlphaFoldDB" id="A0A1G6JA72"/>
<dbReference type="RefSeq" id="WP_228771273.1">
    <property type="nucleotide sequence ID" value="NZ_FMZZ01000001.1"/>
</dbReference>
<keyword evidence="2" id="KW-0479">Metal-binding</keyword>
<dbReference type="GO" id="GO:0016705">
    <property type="term" value="F:oxidoreductase activity, acting on paired donors, with incorporation or reduction of molecular oxygen"/>
    <property type="evidence" value="ECO:0007669"/>
    <property type="project" value="UniProtKB-ARBA"/>
</dbReference>
<dbReference type="Proteomes" id="UP000199501">
    <property type="component" value="Unassembled WGS sequence"/>
</dbReference>
<reference evidence="8" key="1">
    <citation type="submission" date="2016-10" db="EMBL/GenBank/DDBJ databases">
        <authorList>
            <person name="Varghese N."/>
            <person name="Submissions S."/>
        </authorList>
    </citation>
    <scope>NUCLEOTIDE SEQUENCE [LARGE SCALE GENOMIC DNA]</scope>
    <source>
        <strain evidence="8">IBRC-M 10403</strain>
    </source>
</reference>
<evidence type="ECO:0000256" key="5">
    <source>
        <dbReference type="SAM" id="MobiDB-lite"/>
    </source>
</evidence>
<dbReference type="GO" id="GO:0051213">
    <property type="term" value="F:dioxygenase activity"/>
    <property type="evidence" value="ECO:0007669"/>
    <property type="project" value="UniProtKB-KW"/>
</dbReference>
<gene>
    <name evidence="7" type="ORF">SAMN05216174_101317</name>
</gene>
<keyword evidence="3" id="KW-0408">Iron</keyword>
<organism evidence="7 8">
    <name type="scientific">Actinokineospora iranica</name>
    <dbReference type="NCBI Taxonomy" id="1271860"/>
    <lineage>
        <taxon>Bacteria</taxon>
        <taxon>Bacillati</taxon>
        <taxon>Actinomycetota</taxon>
        <taxon>Actinomycetes</taxon>
        <taxon>Pseudonocardiales</taxon>
        <taxon>Pseudonocardiaceae</taxon>
        <taxon>Actinokineospora</taxon>
    </lineage>
</organism>
<evidence type="ECO:0000259" key="6">
    <source>
        <dbReference type="PROSITE" id="PS51296"/>
    </source>
</evidence>
<evidence type="ECO:0000256" key="2">
    <source>
        <dbReference type="ARBA" id="ARBA00022723"/>
    </source>
</evidence>
<proteinExistence type="predicted"/>
<evidence type="ECO:0000256" key="1">
    <source>
        <dbReference type="ARBA" id="ARBA00022714"/>
    </source>
</evidence>
<dbReference type="PROSITE" id="PS51296">
    <property type="entry name" value="RIESKE"/>
    <property type="match status" value="1"/>
</dbReference>
<dbReference type="Gene3D" id="2.102.10.10">
    <property type="entry name" value="Rieske [2Fe-2S] iron-sulphur domain"/>
    <property type="match status" value="1"/>
</dbReference>
<protein>
    <submittedName>
        <fullName evidence="7">Ferredoxin subunit of nitrite reductase or a ring-hydroxylating dioxygenase</fullName>
    </submittedName>
</protein>
<keyword evidence="1" id="KW-0001">2Fe-2S</keyword>
<evidence type="ECO:0000256" key="3">
    <source>
        <dbReference type="ARBA" id="ARBA00023004"/>
    </source>
</evidence>
<feature type="region of interest" description="Disordered" evidence="5">
    <location>
        <begin position="1"/>
        <end position="20"/>
    </location>
</feature>
<dbReference type="GO" id="GO:0046872">
    <property type="term" value="F:metal ion binding"/>
    <property type="evidence" value="ECO:0007669"/>
    <property type="project" value="UniProtKB-KW"/>
</dbReference>